<feature type="transmembrane region" description="Helical" evidence="5">
    <location>
        <begin position="90"/>
        <end position="107"/>
    </location>
</feature>
<accession>A0A8S2PHK3</accession>
<dbReference type="GO" id="GO:0016020">
    <property type="term" value="C:membrane"/>
    <property type="evidence" value="ECO:0007669"/>
    <property type="project" value="UniProtKB-SubCell"/>
</dbReference>
<evidence type="ECO:0000256" key="5">
    <source>
        <dbReference type="SAM" id="Phobius"/>
    </source>
</evidence>
<keyword evidence="4 5" id="KW-0472">Membrane</keyword>
<evidence type="ECO:0000256" key="2">
    <source>
        <dbReference type="ARBA" id="ARBA00022692"/>
    </source>
</evidence>
<evidence type="ECO:0000256" key="4">
    <source>
        <dbReference type="ARBA" id="ARBA00023136"/>
    </source>
</evidence>
<sequence length="288" mass="31880">MSNTTYALLNNSTDNIDMAIPVKEPLSPQSSSVTNTTNVDTLRKSYKQIAIAVALYWFVSITMVFLNKYLLSSKDVKVFTYIMLGDRTSYRALICCGLIIVGFFLGMDQENTLGTLSLFGALCGVASSIFVALNAIYTIRCLPCVDKNIWRLCLYNNFNACILFLPLMLVFGEIPVVFNYSKLFNIPFWTAMTAAGFLGFSMGYVTGYQIKVTSPLTHNVSGTAKSYVQTLMAVVIYSETKTVLWWISNVFVLGGSGLFAQVRATEMKQNHNSNKSTIDNTNGNSVKT</sequence>
<reference evidence="6" key="1">
    <citation type="submission" date="2021-02" db="EMBL/GenBank/DDBJ databases">
        <authorList>
            <person name="Nowell W R."/>
        </authorList>
    </citation>
    <scope>NUCLEOTIDE SEQUENCE</scope>
</reference>
<evidence type="ECO:0000313" key="6">
    <source>
        <dbReference type="EMBL" id="CAF4049368.1"/>
    </source>
</evidence>
<comment type="subcellular location">
    <subcellularLocation>
        <location evidence="1">Membrane</location>
        <topology evidence="1">Multi-pass membrane protein</topology>
    </subcellularLocation>
</comment>
<dbReference type="PANTHER" id="PTHR11132">
    <property type="entry name" value="SOLUTE CARRIER FAMILY 35"/>
    <property type="match status" value="1"/>
</dbReference>
<gene>
    <name evidence="6" type="ORF">BYL167_LOCUS16348</name>
</gene>
<comment type="caution">
    <text evidence="6">The sequence shown here is derived from an EMBL/GenBank/DDBJ whole genome shotgun (WGS) entry which is preliminary data.</text>
</comment>
<dbReference type="InterPro" id="IPR050186">
    <property type="entry name" value="TPT_transporter"/>
</dbReference>
<organism evidence="6 7">
    <name type="scientific">Rotaria magnacalcarata</name>
    <dbReference type="NCBI Taxonomy" id="392030"/>
    <lineage>
        <taxon>Eukaryota</taxon>
        <taxon>Metazoa</taxon>
        <taxon>Spiralia</taxon>
        <taxon>Gnathifera</taxon>
        <taxon>Rotifera</taxon>
        <taxon>Eurotatoria</taxon>
        <taxon>Bdelloidea</taxon>
        <taxon>Philodinida</taxon>
        <taxon>Philodinidae</taxon>
        <taxon>Rotaria</taxon>
    </lineage>
</organism>
<dbReference type="Proteomes" id="UP000681967">
    <property type="component" value="Unassembled WGS sequence"/>
</dbReference>
<feature type="transmembrane region" description="Helical" evidence="5">
    <location>
        <begin position="243"/>
        <end position="262"/>
    </location>
</feature>
<evidence type="ECO:0000256" key="3">
    <source>
        <dbReference type="ARBA" id="ARBA00022989"/>
    </source>
</evidence>
<evidence type="ECO:0000313" key="7">
    <source>
        <dbReference type="Proteomes" id="UP000681967"/>
    </source>
</evidence>
<evidence type="ECO:0000256" key="1">
    <source>
        <dbReference type="ARBA" id="ARBA00004141"/>
    </source>
</evidence>
<feature type="transmembrane region" description="Helical" evidence="5">
    <location>
        <begin position="49"/>
        <end position="70"/>
    </location>
</feature>
<proteinExistence type="predicted"/>
<keyword evidence="2 5" id="KW-0812">Transmembrane</keyword>
<name>A0A8S2PHK3_9BILA</name>
<evidence type="ECO:0008006" key="8">
    <source>
        <dbReference type="Google" id="ProtNLM"/>
    </source>
</evidence>
<feature type="transmembrane region" description="Helical" evidence="5">
    <location>
        <begin position="186"/>
        <end position="207"/>
    </location>
</feature>
<dbReference type="EMBL" id="CAJOBH010006240">
    <property type="protein sequence ID" value="CAF4049368.1"/>
    <property type="molecule type" value="Genomic_DNA"/>
</dbReference>
<feature type="transmembrane region" description="Helical" evidence="5">
    <location>
        <begin position="113"/>
        <end position="137"/>
    </location>
</feature>
<protein>
    <recommendedName>
        <fullName evidence="8">GDP-fucose transporter 1</fullName>
    </recommendedName>
</protein>
<keyword evidence="3 5" id="KW-1133">Transmembrane helix</keyword>
<dbReference type="AlphaFoldDB" id="A0A8S2PHK3"/>
<feature type="transmembrane region" description="Helical" evidence="5">
    <location>
        <begin position="158"/>
        <end position="180"/>
    </location>
</feature>